<keyword evidence="3" id="KW-1133">Transmembrane helix</keyword>
<keyword evidence="8" id="KW-1185">Reference proteome</keyword>
<evidence type="ECO:0000256" key="3">
    <source>
        <dbReference type="ARBA" id="ARBA00022989"/>
    </source>
</evidence>
<comment type="similarity">
    <text evidence="6">Belongs to the NALF family.</text>
</comment>
<dbReference type="InterPro" id="IPR055288">
    <property type="entry name" value="NALCN_aux_factor_1/2"/>
</dbReference>
<dbReference type="PANTHER" id="PTHR15819">
    <property type="entry name" value="TRANSMEMBRANE PROTEIN FAM155"/>
    <property type="match status" value="1"/>
</dbReference>
<reference evidence="7 8" key="1">
    <citation type="journal article" date="2019" name="Sci. Data">
        <title>Hybrid genome assembly and annotation of Danionella translucida.</title>
        <authorList>
            <person name="Kadobianskyi M."/>
            <person name="Schulze L."/>
            <person name="Schuelke M."/>
            <person name="Judkewitz B."/>
        </authorList>
    </citation>
    <scope>NUCLEOTIDE SEQUENCE [LARGE SCALE GENOMIC DNA]</scope>
    <source>
        <strain evidence="7 8">Bolton</strain>
    </source>
</reference>
<dbReference type="GO" id="GO:0005886">
    <property type="term" value="C:plasma membrane"/>
    <property type="evidence" value="ECO:0007669"/>
    <property type="project" value="TreeGrafter"/>
</dbReference>
<gene>
    <name evidence="7" type="ORF">DNTS_004612</name>
</gene>
<evidence type="ECO:0008006" key="9">
    <source>
        <dbReference type="Google" id="ProtNLM"/>
    </source>
</evidence>
<dbReference type="EMBL" id="SRMA01025440">
    <property type="protein sequence ID" value="TRY94468.1"/>
    <property type="molecule type" value="Genomic_DNA"/>
</dbReference>
<evidence type="ECO:0000256" key="2">
    <source>
        <dbReference type="ARBA" id="ARBA00022692"/>
    </source>
</evidence>
<evidence type="ECO:0000256" key="5">
    <source>
        <dbReference type="ARBA" id="ARBA00023180"/>
    </source>
</evidence>
<proteinExistence type="inferred from homology"/>
<name>A0A553QXI2_9TELE</name>
<keyword evidence="2" id="KW-0812">Transmembrane</keyword>
<evidence type="ECO:0000256" key="4">
    <source>
        <dbReference type="ARBA" id="ARBA00023136"/>
    </source>
</evidence>
<dbReference type="GO" id="GO:0015275">
    <property type="term" value="F:stretch-activated, monoatomic cation-selective, calcium channel activity"/>
    <property type="evidence" value="ECO:0007669"/>
    <property type="project" value="TreeGrafter"/>
</dbReference>
<dbReference type="STRING" id="623744.A0A553QXI2"/>
<dbReference type="GO" id="GO:0098703">
    <property type="term" value="P:calcium ion import across plasma membrane"/>
    <property type="evidence" value="ECO:0007669"/>
    <property type="project" value="TreeGrafter"/>
</dbReference>
<protein>
    <recommendedName>
        <fullName evidence="9">FZ domain-containing protein</fullName>
    </recommendedName>
</protein>
<dbReference type="AlphaFoldDB" id="A0A553QXI2"/>
<evidence type="ECO:0000313" key="8">
    <source>
        <dbReference type="Proteomes" id="UP000316079"/>
    </source>
</evidence>
<keyword evidence="5" id="KW-0325">Glycoprotein</keyword>
<keyword evidence="4" id="KW-0472">Membrane</keyword>
<organism evidence="7 8">
    <name type="scientific">Danionella cerebrum</name>
    <dbReference type="NCBI Taxonomy" id="2873325"/>
    <lineage>
        <taxon>Eukaryota</taxon>
        <taxon>Metazoa</taxon>
        <taxon>Chordata</taxon>
        <taxon>Craniata</taxon>
        <taxon>Vertebrata</taxon>
        <taxon>Euteleostomi</taxon>
        <taxon>Actinopterygii</taxon>
        <taxon>Neopterygii</taxon>
        <taxon>Teleostei</taxon>
        <taxon>Ostariophysi</taxon>
        <taxon>Cypriniformes</taxon>
        <taxon>Danionidae</taxon>
        <taxon>Danioninae</taxon>
        <taxon>Danionella</taxon>
    </lineage>
</organism>
<dbReference type="Proteomes" id="UP000316079">
    <property type="component" value="Unassembled WGS sequence"/>
</dbReference>
<comment type="subcellular location">
    <subcellularLocation>
        <location evidence="1">Membrane</location>
        <topology evidence="1">Multi-pass membrane protein</topology>
    </subcellularLocation>
</comment>
<sequence>MITEASGEQRHMEVHQRQTKTLLFIINDRKKQTDIICFTRVPTNELWINVIMRQLQMPPTRPHAHSLQGPAHVCHVWGRMNQTCLKRPHAILHKHMPYLNASDALYEEALVNTYRETVYKHWLCGQFFHTTQMHCSNRIPCRRYCQEVQQRCPFILPDNDELIYGGSPSFICTGDLSAGVLCFSPLEFAESLAVLNMKWNPIRLVNSTLGNFIK</sequence>
<evidence type="ECO:0000313" key="7">
    <source>
        <dbReference type="EMBL" id="TRY94468.1"/>
    </source>
</evidence>
<comment type="caution">
    <text evidence="7">The sequence shown here is derived from an EMBL/GenBank/DDBJ whole genome shotgun (WGS) entry which is preliminary data.</text>
</comment>
<evidence type="ECO:0000256" key="1">
    <source>
        <dbReference type="ARBA" id="ARBA00004141"/>
    </source>
</evidence>
<accession>A0A553QXI2</accession>
<evidence type="ECO:0000256" key="6">
    <source>
        <dbReference type="ARBA" id="ARBA00029445"/>
    </source>
</evidence>
<dbReference type="PANTHER" id="PTHR15819:SF9">
    <property type="entry name" value="NALCN CHANNEL AUXILIARY FACTOR 1"/>
    <property type="match status" value="1"/>
</dbReference>